<gene>
    <name evidence="2" type="ORF">M440DRAFT_321465</name>
</gene>
<dbReference type="Proteomes" id="UP000240760">
    <property type="component" value="Unassembled WGS sequence"/>
</dbReference>
<reference evidence="2 3" key="1">
    <citation type="submission" date="2016-07" db="EMBL/GenBank/DDBJ databases">
        <title>Multiple horizontal gene transfer events from other fungi enriched the ability of initially mycotrophic Trichoderma (Ascomycota) to feed on dead plant biomass.</title>
        <authorList>
            <consortium name="DOE Joint Genome Institute"/>
            <person name="Aerts A."/>
            <person name="Atanasova L."/>
            <person name="Chenthamara K."/>
            <person name="Zhang J."/>
            <person name="Grujic M."/>
            <person name="Henrissat B."/>
            <person name="Kuo A."/>
            <person name="Salamov A."/>
            <person name="Lipzen A."/>
            <person name="Labutti K."/>
            <person name="Barry K."/>
            <person name="Miao Y."/>
            <person name="Rahimi M.J."/>
            <person name="Shen Q."/>
            <person name="Grigoriev I.V."/>
            <person name="Kubicek C.P."/>
            <person name="Druzhinina I.S."/>
        </authorList>
    </citation>
    <scope>NUCLEOTIDE SEQUENCE [LARGE SCALE GENOMIC DNA]</scope>
    <source>
        <strain evidence="2 3">ATCC 18648</strain>
    </source>
</reference>
<dbReference type="EMBL" id="KZ679132">
    <property type="protein sequence ID" value="PTB76470.1"/>
    <property type="molecule type" value="Genomic_DNA"/>
</dbReference>
<evidence type="ECO:0000313" key="3">
    <source>
        <dbReference type="Proteomes" id="UP000240760"/>
    </source>
</evidence>
<feature type="compositionally biased region" description="Basic and acidic residues" evidence="1">
    <location>
        <begin position="40"/>
        <end position="57"/>
    </location>
</feature>
<name>A0A2T4C4I5_TRILO</name>
<evidence type="ECO:0000256" key="1">
    <source>
        <dbReference type="SAM" id="MobiDB-lite"/>
    </source>
</evidence>
<keyword evidence="3" id="KW-1185">Reference proteome</keyword>
<feature type="region of interest" description="Disordered" evidence="1">
    <location>
        <begin position="35"/>
        <end position="124"/>
    </location>
</feature>
<accession>A0A2T4C4I5</accession>
<organism evidence="2 3">
    <name type="scientific">Trichoderma longibrachiatum ATCC 18648</name>
    <dbReference type="NCBI Taxonomy" id="983965"/>
    <lineage>
        <taxon>Eukaryota</taxon>
        <taxon>Fungi</taxon>
        <taxon>Dikarya</taxon>
        <taxon>Ascomycota</taxon>
        <taxon>Pezizomycotina</taxon>
        <taxon>Sordariomycetes</taxon>
        <taxon>Hypocreomycetidae</taxon>
        <taxon>Hypocreales</taxon>
        <taxon>Hypocreaceae</taxon>
        <taxon>Trichoderma</taxon>
    </lineage>
</organism>
<feature type="compositionally biased region" description="Basic and acidic residues" evidence="1">
    <location>
        <begin position="80"/>
        <end position="95"/>
    </location>
</feature>
<dbReference type="AlphaFoldDB" id="A0A2T4C4I5"/>
<proteinExistence type="predicted"/>
<evidence type="ECO:0000313" key="2">
    <source>
        <dbReference type="EMBL" id="PTB76470.1"/>
    </source>
</evidence>
<sequence>MRRMRGVRAWAVPAGKRDYRLRASSRAEALFRRLARSRRGRAESERRGEQKVERQAVEARPGSGGGGGGGMDFSVPMASRRGEARRGETKRDETRTATVRLAVAGRGHGTEQAARRGRGNEAEGRLDAGEAALALPGRVAQPKVGCAC</sequence>
<feature type="compositionally biased region" description="Gly residues" evidence="1">
    <location>
        <begin position="62"/>
        <end position="71"/>
    </location>
</feature>
<protein>
    <submittedName>
        <fullName evidence="2">Uncharacterized protein</fullName>
    </submittedName>
</protein>